<sequence length="794" mass="90220">MEWKDPEKEVVAALPEDMRPGPTPYGLPGELLICAATVGIFAFFLFLWRSFRSIRSRLYMGREKKLAVELSTLIKEKCQLLEKFSLVQKEYESLESSLKDSSFGKESTEAQSLEFVEGSQISEAVCEKLNLSKSELEDEILFLEKKLKEEKSKHSEQDELMVDISKRIRSLEDESKSLKSQVAEAKTTFKIFQMNEERLKIAIKDALSENSVLQEGQKQLLQEAEEWKEQVSELNKQKMILEDSKAHAKQVLYDKENQIKSLTERLLKMKDWAAVLGEDITDDNLELEMKSDSENDNQPKGGLKKLIHAAKLNASLKTLEGERNQIYTQLSEVDKTKEDLTEYIKNLQTEQASLQSENEQFESETQKLQQKLKVMTELYQENEMTLHRKLTVEENYRLQKEEKLSKADEKISHAAEELETYRKRARDLEEELERTIHSYQGQIISHEKKAHDNWLAARTAERNLNDLKKENAHNRQKLTETEFKFELLEKDPYALDVPNTAFGREHSPYGPSPLGRPSSETRAFLSPPPLLEGPLRFSPLIPGGGGRGLRGPGNPLDHQFTNERGESSCDKLTDPHRAPSDTGSLSPPWEQDRRMMIPPAGQPYPDPVLPLQRQDRFYPNSGRLSGPAELRSFNMPSLDKVDGPVSSEMESSRNDSKDDLGNLNVPNSAVPTENEAAGPGFVPPSFPPIRGPLFLMDTRGPYVRRGPPFPPPPPGGMYGASRDYFPPRDFPGPPPPPFAMRNVYSPRSFPHYLPPRAGFFPPFPHPENRSELPSGLIPPSNEPTTENREPQQET</sequence>
<dbReference type="GO" id="GO:0009306">
    <property type="term" value="P:protein secretion"/>
    <property type="evidence" value="ECO:0007669"/>
    <property type="project" value="TreeGrafter"/>
</dbReference>
<feature type="coiled-coil region" evidence="2">
    <location>
        <begin position="330"/>
        <end position="477"/>
    </location>
</feature>
<organism evidence="5 6">
    <name type="scientific">Rousettus aegyptiacus</name>
    <name type="common">Egyptian fruit bat</name>
    <name type="synonym">Pteropus aegyptiacus</name>
    <dbReference type="NCBI Taxonomy" id="9407"/>
    <lineage>
        <taxon>Eukaryota</taxon>
        <taxon>Metazoa</taxon>
        <taxon>Chordata</taxon>
        <taxon>Craniata</taxon>
        <taxon>Vertebrata</taxon>
        <taxon>Euteleostomi</taxon>
        <taxon>Mammalia</taxon>
        <taxon>Eutheria</taxon>
        <taxon>Laurasiatheria</taxon>
        <taxon>Chiroptera</taxon>
        <taxon>Yinpterochiroptera</taxon>
        <taxon>Pteropodoidea</taxon>
        <taxon>Pteropodidae</taxon>
        <taxon>Rousettinae</taxon>
        <taxon>Rousettus</taxon>
    </lineage>
</organism>
<proteinExistence type="predicted"/>
<dbReference type="GO" id="GO:0070971">
    <property type="term" value="C:endoplasmic reticulum exit site"/>
    <property type="evidence" value="ECO:0007669"/>
    <property type="project" value="TreeGrafter"/>
</dbReference>
<dbReference type="GO" id="GO:0006888">
    <property type="term" value="P:endoplasmic reticulum to Golgi vesicle-mediated transport"/>
    <property type="evidence" value="ECO:0007669"/>
    <property type="project" value="TreeGrafter"/>
</dbReference>
<dbReference type="GO" id="GO:0035459">
    <property type="term" value="P:vesicle cargo loading"/>
    <property type="evidence" value="ECO:0007669"/>
    <property type="project" value="TreeGrafter"/>
</dbReference>
<keyword evidence="1 2" id="KW-0175">Coiled coil</keyword>
<dbReference type="PANTHER" id="PTHR23158:SF38">
    <property type="entry name" value="MELANOMA INHIBITORY ACTIVITY PROTEIN 2"/>
    <property type="match status" value="1"/>
</dbReference>
<keyword evidence="4" id="KW-0812">Transmembrane</keyword>
<keyword evidence="4" id="KW-1133">Transmembrane helix</keyword>
<feature type="compositionally biased region" description="Basic and acidic residues" evidence="3">
    <location>
        <begin position="650"/>
        <end position="660"/>
    </location>
</feature>
<protein>
    <submittedName>
        <fullName evidence="5">MIA SH3 domain ER export factor 2</fullName>
    </submittedName>
</protein>
<dbReference type="EMBL" id="JACASE010000003">
    <property type="protein sequence ID" value="KAF6485936.1"/>
    <property type="molecule type" value="Genomic_DNA"/>
</dbReference>
<evidence type="ECO:0000256" key="3">
    <source>
        <dbReference type="SAM" id="MobiDB-lite"/>
    </source>
</evidence>
<feature type="region of interest" description="Disordered" evidence="3">
    <location>
        <begin position="755"/>
        <end position="794"/>
    </location>
</feature>
<keyword evidence="4" id="KW-0472">Membrane</keyword>
<name>A0A7J8IMQ6_ROUAE</name>
<dbReference type="InterPro" id="IPR051500">
    <property type="entry name" value="cTAGE_MIA/OTOR"/>
</dbReference>
<dbReference type="Proteomes" id="UP000593571">
    <property type="component" value="Unassembled WGS sequence"/>
</dbReference>
<feature type="compositionally biased region" description="Basic and acidic residues" evidence="3">
    <location>
        <begin position="560"/>
        <end position="579"/>
    </location>
</feature>
<reference evidence="5 6" key="1">
    <citation type="journal article" date="2020" name="Nature">
        <title>Six reference-quality genomes reveal evolution of bat adaptations.</title>
        <authorList>
            <person name="Jebb D."/>
            <person name="Huang Z."/>
            <person name="Pippel M."/>
            <person name="Hughes G.M."/>
            <person name="Lavrichenko K."/>
            <person name="Devanna P."/>
            <person name="Winkler S."/>
            <person name="Jermiin L.S."/>
            <person name="Skirmuntt E.C."/>
            <person name="Katzourakis A."/>
            <person name="Burkitt-Gray L."/>
            <person name="Ray D.A."/>
            <person name="Sullivan K.A.M."/>
            <person name="Roscito J.G."/>
            <person name="Kirilenko B.M."/>
            <person name="Davalos L.M."/>
            <person name="Corthals A.P."/>
            <person name="Power M.L."/>
            <person name="Jones G."/>
            <person name="Ransome R.D."/>
            <person name="Dechmann D.K.N."/>
            <person name="Locatelli A.G."/>
            <person name="Puechmaille S.J."/>
            <person name="Fedrigo O."/>
            <person name="Jarvis E.D."/>
            <person name="Hiller M."/>
            <person name="Vernes S.C."/>
            <person name="Myers E.W."/>
            <person name="Teeling E.C."/>
        </authorList>
    </citation>
    <scope>NUCLEOTIDE SEQUENCE [LARGE SCALE GENOMIC DNA]</scope>
    <source>
        <strain evidence="5">MRouAeg1</strain>
        <tissue evidence="5">Muscle</tissue>
    </source>
</reference>
<evidence type="ECO:0000256" key="1">
    <source>
        <dbReference type="ARBA" id="ARBA00023054"/>
    </source>
</evidence>
<feature type="compositionally biased region" description="Gly residues" evidence="3">
    <location>
        <begin position="542"/>
        <end position="551"/>
    </location>
</feature>
<dbReference type="GO" id="GO:0005789">
    <property type="term" value="C:endoplasmic reticulum membrane"/>
    <property type="evidence" value="ECO:0007669"/>
    <property type="project" value="TreeGrafter"/>
</dbReference>
<evidence type="ECO:0000256" key="2">
    <source>
        <dbReference type="SAM" id="Coils"/>
    </source>
</evidence>
<evidence type="ECO:0000256" key="4">
    <source>
        <dbReference type="SAM" id="Phobius"/>
    </source>
</evidence>
<feature type="compositionally biased region" description="Basic and acidic residues" evidence="3">
    <location>
        <begin position="785"/>
        <end position="794"/>
    </location>
</feature>
<evidence type="ECO:0000313" key="6">
    <source>
        <dbReference type="Proteomes" id="UP000593571"/>
    </source>
</evidence>
<feature type="coiled-coil region" evidence="2">
    <location>
        <begin position="126"/>
        <end position="244"/>
    </location>
</feature>
<feature type="compositionally biased region" description="Pro residues" evidence="3">
    <location>
        <begin position="728"/>
        <end position="738"/>
    </location>
</feature>
<keyword evidence="6" id="KW-1185">Reference proteome</keyword>
<evidence type="ECO:0000313" key="5">
    <source>
        <dbReference type="EMBL" id="KAF6485936.1"/>
    </source>
</evidence>
<gene>
    <name evidence="5" type="ORF">HJG63_013296</name>
</gene>
<feature type="region of interest" description="Disordered" evidence="3">
    <location>
        <begin position="697"/>
        <end position="740"/>
    </location>
</feature>
<dbReference type="AlphaFoldDB" id="A0A7J8IMQ6"/>
<feature type="region of interest" description="Disordered" evidence="3">
    <location>
        <begin position="500"/>
        <end position="684"/>
    </location>
</feature>
<dbReference type="PANTHER" id="PTHR23158">
    <property type="entry name" value="MELANOMA INHIBITORY ACTIVITY-RELATED"/>
    <property type="match status" value="1"/>
</dbReference>
<accession>A0A7J8IMQ6</accession>
<feature type="transmembrane region" description="Helical" evidence="4">
    <location>
        <begin position="25"/>
        <end position="48"/>
    </location>
</feature>
<comment type="caution">
    <text evidence="5">The sequence shown here is derived from an EMBL/GenBank/DDBJ whole genome shotgun (WGS) entry which is preliminary data.</text>
</comment>